<comment type="caution">
    <text evidence="1">The sequence shown here is derived from an EMBL/GenBank/DDBJ whole genome shotgun (WGS) entry which is preliminary data.</text>
</comment>
<gene>
    <name evidence="1" type="ORF">ACFPTN_16985</name>
</gene>
<keyword evidence="2" id="KW-1185">Reference proteome</keyword>
<dbReference type="RefSeq" id="WP_096452985.1">
    <property type="nucleotide sequence ID" value="NZ_JBHSOG010000068.1"/>
</dbReference>
<evidence type="ECO:0000313" key="2">
    <source>
        <dbReference type="Proteomes" id="UP001595974"/>
    </source>
</evidence>
<proteinExistence type="predicted"/>
<protein>
    <submittedName>
        <fullName evidence="1">Uncharacterized protein</fullName>
    </submittedName>
</protein>
<reference evidence="2" key="1">
    <citation type="journal article" date="2019" name="Int. J. Syst. Evol. Microbiol.">
        <title>The Global Catalogue of Microorganisms (GCM) 10K type strain sequencing project: providing services to taxonomists for standard genome sequencing and annotation.</title>
        <authorList>
            <consortium name="The Broad Institute Genomics Platform"/>
            <consortium name="The Broad Institute Genome Sequencing Center for Infectious Disease"/>
            <person name="Wu L."/>
            <person name="Ma J."/>
        </authorList>
    </citation>
    <scope>NUCLEOTIDE SEQUENCE [LARGE SCALE GENOMIC DNA]</scope>
    <source>
        <strain evidence="2">SHR3</strain>
    </source>
</reference>
<name>A0ABW1AVU3_9RHOO</name>
<dbReference type="EMBL" id="JBHSOG010000068">
    <property type="protein sequence ID" value="MFC5771078.1"/>
    <property type="molecule type" value="Genomic_DNA"/>
</dbReference>
<organism evidence="1 2">
    <name type="scientific">Thauera sinica</name>
    <dbReference type="NCBI Taxonomy" id="2665146"/>
    <lineage>
        <taxon>Bacteria</taxon>
        <taxon>Pseudomonadati</taxon>
        <taxon>Pseudomonadota</taxon>
        <taxon>Betaproteobacteria</taxon>
        <taxon>Rhodocyclales</taxon>
        <taxon>Zoogloeaceae</taxon>
        <taxon>Thauera</taxon>
    </lineage>
</organism>
<evidence type="ECO:0000313" key="1">
    <source>
        <dbReference type="EMBL" id="MFC5771078.1"/>
    </source>
</evidence>
<accession>A0ABW1AVU3</accession>
<sequence>MSFDDFSDLVEAHLMQEQEWTEIQVADFISPRTRRLIQAYQEGDSVAATASILLAEPPVQQHWE</sequence>
<dbReference type="Proteomes" id="UP001595974">
    <property type="component" value="Unassembled WGS sequence"/>
</dbReference>